<proteinExistence type="predicted"/>
<dbReference type="STRING" id="1415166.NONO_c73300"/>
<keyword evidence="3" id="KW-1185">Reference proteome</keyword>
<dbReference type="KEGG" id="nno:NONO_c73300"/>
<evidence type="ECO:0000256" key="1">
    <source>
        <dbReference type="SAM" id="MobiDB-lite"/>
    </source>
</evidence>
<evidence type="ECO:0000313" key="2">
    <source>
        <dbReference type="EMBL" id="AHH22086.1"/>
    </source>
</evidence>
<dbReference type="Proteomes" id="UP000019150">
    <property type="component" value="Chromosome"/>
</dbReference>
<organism evidence="2 3">
    <name type="scientific">Nocardia nova SH22a</name>
    <dbReference type="NCBI Taxonomy" id="1415166"/>
    <lineage>
        <taxon>Bacteria</taxon>
        <taxon>Bacillati</taxon>
        <taxon>Actinomycetota</taxon>
        <taxon>Actinomycetes</taxon>
        <taxon>Mycobacteriales</taxon>
        <taxon>Nocardiaceae</taxon>
        <taxon>Nocardia</taxon>
    </lineage>
</organism>
<dbReference type="EMBL" id="CP006850">
    <property type="protein sequence ID" value="AHH22086.1"/>
    <property type="molecule type" value="Genomic_DNA"/>
</dbReference>
<accession>W5TXY3</accession>
<sequence>MNRIIQMGHRDKPTVTPDPTPTVGNPSVATLPGKACAVCGVYVLDAALHDGYHRQQQRWMRRADQLLNLFRQVAEARGWIVPSTGNSRKGSSR</sequence>
<protein>
    <submittedName>
        <fullName evidence="2">Uncharacterized protein</fullName>
    </submittedName>
</protein>
<feature type="region of interest" description="Disordered" evidence="1">
    <location>
        <begin position="1"/>
        <end position="21"/>
    </location>
</feature>
<dbReference type="PATRIC" id="fig|1415166.3.peg.7522"/>
<gene>
    <name evidence="2" type="ORF">NONO_c73300</name>
</gene>
<reference evidence="2 3" key="1">
    <citation type="journal article" date="2014" name="Appl. Environ. Microbiol.">
        <title>Insights into the Microbial Degradation of Rubber and Gutta-Percha by Analysis of the Complete Genome of Nocardia nova SH22a.</title>
        <authorList>
            <person name="Luo Q."/>
            <person name="Hiessl S."/>
            <person name="Poehlein A."/>
            <person name="Daniel R."/>
            <person name="Steinbuchel A."/>
        </authorList>
    </citation>
    <scope>NUCLEOTIDE SEQUENCE [LARGE SCALE GENOMIC DNA]</scope>
    <source>
        <strain evidence="2">SH22a</strain>
    </source>
</reference>
<name>W5TXY3_9NOCA</name>
<dbReference type="AlphaFoldDB" id="W5TXY3"/>
<dbReference type="HOGENOM" id="CLU_2396700_0_0_11"/>
<dbReference type="RefSeq" id="WP_025353363.1">
    <property type="nucleotide sequence ID" value="NZ_CP006850.1"/>
</dbReference>
<evidence type="ECO:0000313" key="3">
    <source>
        <dbReference type="Proteomes" id="UP000019150"/>
    </source>
</evidence>